<feature type="compositionally biased region" description="Basic and acidic residues" evidence="1">
    <location>
        <begin position="329"/>
        <end position="339"/>
    </location>
</feature>
<evidence type="ECO:0000313" key="2">
    <source>
        <dbReference type="EnsemblMetazoa" id="MDOA007889-PA"/>
    </source>
</evidence>
<dbReference type="GO" id="GO:0030337">
    <property type="term" value="F:DNA polymerase processivity factor activity"/>
    <property type="evidence" value="ECO:0007669"/>
    <property type="project" value="TreeGrafter"/>
</dbReference>
<dbReference type="AlphaFoldDB" id="A0A1I8MS43"/>
<name>A0A1I8MS43_MUSDO</name>
<dbReference type="VEuPathDB" id="VectorBase:MDOA007889"/>
<dbReference type="eggNOG" id="ENOG502QPVB">
    <property type="taxonomic scope" value="Eukaryota"/>
</dbReference>
<reference evidence="2" key="1">
    <citation type="submission" date="2020-05" db="UniProtKB">
        <authorList>
            <consortium name="EnsemblMetazoa"/>
        </authorList>
    </citation>
    <scope>IDENTIFICATION</scope>
    <source>
        <strain evidence="2">Aabys</strain>
    </source>
</reference>
<dbReference type="EnsemblMetazoa" id="MDOA007889-RA">
    <property type="protein sequence ID" value="MDOA007889-PA"/>
    <property type="gene ID" value="MDOA007889"/>
</dbReference>
<organism evidence="2">
    <name type="scientific">Musca domestica</name>
    <name type="common">House fly</name>
    <dbReference type="NCBI Taxonomy" id="7370"/>
    <lineage>
        <taxon>Eukaryota</taxon>
        <taxon>Metazoa</taxon>
        <taxon>Ecdysozoa</taxon>
        <taxon>Arthropoda</taxon>
        <taxon>Hexapoda</taxon>
        <taxon>Insecta</taxon>
        <taxon>Pterygota</taxon>
        <taxon>Neoptera</taxon>
        <taxon>Endopterygota</taxon>
        <taxon>Diptera</taxon>
        <taxon>Brachycera</taxon>
        <taxon>Muscomorpha</taxon>
        <taxon>Muscoidea</taxon>
        <taxon>Muscidae</taxon>
        <taxon>Musca</taxon>
    </lineage>
</organism>
<dbReference type="VEuPathDB" id="VectorBase:MDOMA2_019467"/>
<dbReference type="GO" id="GO:0006392">
    <property type="term" value="P:transcription elongation by mitochondrial RNA polymerase"/>
    <property type="evidence" value="ECO:0007669"/>
    <property type="project" value="InterPro"/>
</dbReference>
<feature type="region of interest" description="Disordered" evidence="1">
    <location>
        <begin position="324"/>
        <end position="348"/>
    </location>
</feature>
<protein>
    <submittedName>
        <fullName evidence="2">Uncharacterized protein</fullName>
    </submittedName>
</protein>
<dbReference type="PANTHER" id="PTHR21053:SF2">
    <property type="entry name" value="TRANSCRIPTION ELONGATION FACTOR, MITOCHONDRIAL"/>
    <property type="match status" value="1"/>
</dbReference>
<dbReference type="STRING" id="7370.A0A1I8MS43"/>
<evidence type="ECO:0000256" key="1">
    <source>
        <dbReference type="SAM" id="MobiDB-lite"/>
    </source>
</evidence>
<sequence>MLKKLQRLSTNRSNIFKGYIQGRFYGIEQQEQPLESSEASSGKTTTFSKYSTEEVDKILKSLNNYNLKELLSYEITKGRANKLLAWRMRNGLLTNLSDIFFIEGFGPKVADKFYQSLLQDPKPENVELGSKTSRLRTAPFITPVITPEQQIQIKSCVSVRVGVNSITWARLELAGGDNNEPCQLTHWQHHEISEKKLHLHELIQRCLYVNHMIPDADCYLFENPQMAQASNNHGSVEQQNINIQKAQVTAVMGYALASRHSNIPKAIDNENEPAKGSLIFYVRRFLTARLFNHLVGTERISSEDTIINMMRTYYNVNDLLPEQSEEASEELRSDTDVNEKNNTNSNIDLRGNVQFPMDLRQMFSKSLRYHREFLGQALLLNLAFVRLVLLHDPESIAKVSRGNKLKNENVSSSEI</sequence>
<proteinExistence type="predicted"/>
<accession>A0A1I8MS43</accession>
<dbReference type="GO" id="GO:0042645">
    <property type="term" value="C:mitochondrial nucleoid"/>
    <property type="evidence" value="ECO:0007669"/>
    <property type="project" value="TreeGrafter"/>
</dbReference>
<dbReference type="PANTHER" id="PTHR21053">
    <property type="entry name" value="TRANSCRIPTION ELONGATION FACTOR, MITOCHONDRIAL"/>
    <property type="match status" value="1"/>
</dbReference>
<dbReference type="InterPro" id="IPR039150">
    <property type="entry name" value="TEFM"/>
</dbReference>